<keyword evidence="2" id="KW-0067">ATP-binding</keyword>
<keyword evidence="6" id="KW-1185">Reference proteome</keyword>
<comment type="caution">
    <text evidence="5">The sequence shown here is derived from an EMBL/GenBank/DDBJ whole genome shotgun (WGS) entry which is preliminary data.</text>
</comment>
<evidence type="ECO:0000256" key="2">
    <source>
        <dbReference type="ARBA" id="ARBA00022840"/>
    </source>
</evidence>
<dbReference type="SUPFAM" id="SSF53067">
    <property type="entry name" value="Actin-like ATPase domain"/>
    <property type="match status" value="2"/>
</dbReference>
<reference evidence="5 6" key="1">
    <citation type="submission" date="2024-09" db="EMBL/GenBank/DDBJ databases">
        <authorList>
            <person name="Sun Q."/>
            <person name="Mori K."/>
        </authorList>
    </citation>
    <scope>NUCLEOTIDE SEQUENCE [LARGE SCALE GENOMIC DNA]</scope>
    <source>
        <strain evidence="5 6">JCM 3307</strain>
    </source>
</reference>
<organism evidence="5 6">
    <name type="scientific">Dactylosporangium vinaceum</name>
    <dbReference type="NCBI Taxonomy" id="53362"/>
    <lineage>
        <taxon>Bacteria</taxon>
        <taxon>Bacillati</taxon>
        <taxon>Actinomycetota</taxon>
        <taxon>Actinomycetes</taxon>
        <taxon>Micromonosporales</taxon>
        <taxon>Micromonosporaceae</taxon>
        <taxon>Dactylosporangium</taxon>
    </lineage>
</organism>
<dbReference type="PANTHER" id="PTHR45639">
    <property type="entry name" value="HSC70CB, ISOFORM G-RELATED"/>
    <property type="match status" value="1"/>
</dbReference>
<dbReference type="InterPro" id="IPR013126">
    <property type="entry name" value="Hsp_70_fam"/>
</dbReference>
<evidence type="ECO:0000313" key="5">
    <source>
        <dbReference type="EMBL" id="MFB9445271.1"/>
    </source>
</evidence>
<feature type="region of interest" description="Disordered" evidence="4">
    <location>
        <begin position="53"/>
        <end position="72"/>
    </location>
</feature>
<dbReference type="Gene3D" id="3.30.420.40">
    <property type="match status" value="2"/>
</dbReference>
<name>A0ABV5M8T1_9ACTN</name>
<dbReference type="Pfam" id="PF00012">
    <property type="entry name" value="HSP70"/>
    <property type="match status" value="1"/>
</dbReference>
<dbReference type="EMBL" id="JBHMCA010000042">
    <property type="protein sequence ID" value="MFB9445271.1"/>
    <property type="molecule type" value="Genomic_DNA"/>
</dbReference>
<dbReference type="InterPro" id="IPR043129">
    <property type="entry name" value="ATPase_NBD"/>
</dbReference>
<proteinExistence type="predicted"/>
<dbReference type="RefSeq" id="WP_223103372.1">
    <property type="nucleotide sequence ID" value="NZ_CP061913.1"/>
</dbReference>
<gene>
    <name evidence="5" type="ORF">ACFFTR_19525</name>
</gene>
<feature type="region of interest" description="Disordered" evidence="4">
    <location>
        <begin position="222"/>
        <end position="252"/>
    </location>
</feature>
<protein>
    <submittedName>
        <fullName evidence="5">Hsp70 family protein</fullName>
    </submittedName>
</protein>
<evidence type="ECO:0000313" key="6">
    <source>
        <dbReference type="Proteomes" id="UP001589608"/>
    </source>
</evidence>
<keyword evidence="3" id="KW-0143">Chaperone</keyword>
<accession>A0ABV5M8T1</accession>
<keyword evidence="1" id="KW-0547">Nucleotide-binding</keyword>
<sequence length="273" mass="28728">MPADWLCVDYGTSNTVAVLRHADGRQQPLLFDGSPLLSSAVFATADGRVLTGRDAERHARSEPGRFEPNPKRRIDDADVLLGDRPYPVAELIATTLRRVGAEARRALDAPVGGLTLTHPASWGGPRRSVLADAAARAGLPAPHLVAEPVAAAAFFTAVLDHRIGTGRSILVYDLGAGTFDASVVQQTPDSFRTLAYRGLDGIGGIDLDAVVVRHVGGILGPSTRRPGIGSPAPRTPRTGGSPRCCGRTRSTPARRCRGSRARPCTCRGSTATC</sequence>
<evidence type="ECO:0000256" key="1">
    <source>
        <dbReference type="ARBA" id="ARBA00022741"/>
    </source>
</evidence>
<evidence type="ECO:0000256" key="3">
    <source>
        <dbReference type="ARBA" id="ARBA00023186"/>
    </source>
</evidence>
<evidence type="ECO:0000256" key="4">
    <source>
        <dbReference type="SAM" id="MobiDB-lite"/>
    </source>
</evidence>
<dbReference type="Proteomes" id="UP001589608">
    <property type="component" value="Unassembled WGS sequence"/>
</dbReference>